<comment type="similarity">
    <text evidence="1">Belongs to the P-Pant transferase superfamily. Gsp/Sfp/HetI/AcpT family.</text>
</comment>
<dbReference type="Pfam" id="PF01648">
    <property type="entry name" value="ACPS"/>
    <property type="match status" value="1"/>
</dbReference>
<dbReference type="PANTHER" id="PTHR12215">
    <property type="entry name" value="PHOSPHOPANTETHEINE TRANSFERASE"/>
    <property type="match status" value="1"/>
</dbReference>
<dbReference type="Proteomes" id="UP001596425">
    <property type="component" value="Unassembled WGS sequence"/>
</dbReference>
<dbReference type="InterPro" id="IPR037143">
    <property type="entry name" value="4-PPantetheinyl_Trfase_dom_sf"/>
</dbReference>
<name>A0ABW1YSP0_9GAMM</name>
<reference evidence="5" key="1">
    <citation type="journal article" date="2019" name="Int. J. Syst. Evol. Microbiol.">
        <title>The Global Catalogue of Microorganisms (GCM) 10K type strain sequencing project: providing services to taxonomists for standard genome sequencing and annotation.</title>
        <authorList>
            <consortium name="The Broad Institute Genomics Platform"/>
            <consortium name="The Broad Institute Genome Sequencing Center for Infectious Disease"/>
            <person name="Wu L."/>
            <person name="Ma J."/>
        </authorList>
    </citation>
    <scope>NUCLEOTIDE SEQUENCE [LARGE SCALE GENOMIC DNA]</scope>
    <source>
        <strain evidence="5">CGMCC 1.13718</strain>
    </source>
</reference>
<comment type="caution">
    <text evidence="4">The sequence shown here is derived from an EMBL/GenBank/DDBJ whole genome shotgun (WGS) entry which is preliminary data.</text>
</comment>
<keyword evidence="5" id="KW-1185">Reference proteome</keyword>
<dbReference type="PANTHER" id="PTHR12215:SF10">
    <property type="entry name" value="L-AMINOADIPATE-SEMIALDEHYDE DEHYDROGENASE-PHOSPHOPANTETHEINYL TRANSFERASE"/>
    <property type="match status" value="1"/>
</dbReference>
<dbReference type="RefSeq" id="WP_193192545.1">
    <property type="nucleotide sequence ID" value="NZ_JACZFR010000029.1"/>
</dbReference>
<evidence type="ECO:0000313" key="5">
    <source>
        <dbReference type="Proteomes" id="UP001596425"/>
    </source>
</evidence>
<evidence type="ECO:0000259" key="3">
    <source>
        <dbReference type="Pfam" id="PF01648"/>
    </source>
</evidence>
<feature type="domain" description="4'-phosphopantetheinyl transferase" evidence="3">
    <location>
        <begin position="120"/>
        <end position="189"/>
    </location>
</feature>
<dbReference type="EMBL" id="JBHSVR010000001">
    <property type="protein sequence ID" value="MFC6635705.1"/>
    <property type="molecule type" value="Genomic_DNA"/>
</dbReference>
<accession>A0ABW1YSP0</accession>
<dbReference type="Gene3D" id="3.90.470.20">
    <property type="entry name" value="4'-phosphopantetheinyl transferase domain"/>
    <property type="match status" value="2"/>
</dbReference>
<organism evidence="4 5">
    <name type="scientific">Microbulbifer taiwanensis</name>
    <dbReference type="NCBI Taxonomy" id="986746"/>
    <lineage>
        <taxon>Bacteria</taxon>
        <taxon>Pseudomonadati</taxon>
        <taxon>Pseudomonadota</taxon>
        <taxon>Gammaproteobacteria</taxon>
        <taxon>Cellvibrionales</taxon>
        <taxon>Microbulbiferaceae</taxon>
        <taxon>Microbulbifer</taxon>
    </lineage>
</organism>
<keyword evidence="2 4" id="KW-0808">Transferase</keyword>
<gene>
    <name evidence="4" type="ORF">ACFQBM_20745</name>
</gene>
<dbReference type="InterPro" id="IPR008278">
    <property type="entry name" value="4-PPantetheinyl_Trfase_dom"/>
</dbReference>
<dbReference type="SUPFAM" id="SSF56214">
    <property type="entry name" value="4'-phosphopantetheinyl transferase"/>
    <property type="match status" value="2"/>
</dbReference>
<evidence type="ECO:0000256" key="2">
    <source>
        <dbReference type="ARBA" id="ARBA00022679"/>
    </source>
</evidence>
<protein>
    <submittedName>
        <fullName evidence="4">4'-phosphopantetheinyl transferase family protein</fullName>
    </submittedName>
</protein>
<dbReference type="InterPro" id="IPR050559">
    <property type="entry name" value="P-Pant_transferase_sf"/>
</dbReference>
<sequence length="263" mass="28847">MKIPVDDDISLRIATTTSFEPLLQRDPRTVFTTVSKAEQSRYRSIVNRTAGLHFLLGRYMLRRALSAESGSGIPPARWEIAADGHGKPRVLNREAASVRFSISHSGTAVAIALSRTHDPGLDLEPLARDHGAGLAARHLLSPAQCDQLRRVPGADRDALLARVWCIKEAVSKACGLGLRLPFPTLEFDLMCLCNADPAGWLECRVRELGRFQFSLHTLARRYLLCVAVTSPVPPGSARIALKPFKPQPGRTRDTASKTMIVPL</sequence>
<evidence type="ECO:0000256" key="1">
    <source>
        <dbReference type="ARBA" id="ARBA00010990"/>
    </source>
</evidence>
<evidence type="ECO:0000313" key="4">
    <source>
        <dbReference type="EMBL" id="MFC6635705.1"/>
    </source>
</evidence>
<proteinExistence type="inferred from homology"/>
<dbReference type="GO" id="GO:0016740">
    <property type="term" value="F:transferase activity"/>
    <property type="evidence" value="ECO:0007669"/>
    <property type="project" value="UniProtKB-KW"/>
</dbReference>